<reference evidence="2" key="1">
    <citation type="submission" date="2018-05" db="EMBL/GenBank/DDBJ databases">
        <title>Micromonospora globispora sp. nov. and Micromonospora rugosa sp. nov., isolated from marine sediment.</title>
        <authorList>
            <person name="Carro L."/>
            <person name="Aysel V."/>
            <person name="Cetin D."/>
            <person name="Igual J.M."/>
            <person name="Klenk H.-P."/>
            <person name="Trujillo M.E."/>
            <person name="Sahin N."/>
        </authorList>
    </citation>
    <scope>NUCLEOTIDE SEQUENCE [LARGE SCALE GENOMIC DNA]</scope>
    <source>
        <strain evidence="2">S2904</strain>
    </source>
</reference>
<dbReference type="RefSeq" id="WP_109945018.1">
    <property type="nucleotide sequence ID" value="NZ_QGGF01000496.1"/>
</dbReference>
<keyword evidence="2" id="KW-1185">Reference proteome</keyword>
<gene>
    <name evidence="1" type="ORF">DLJ46_13510</name>
</gene>
<protein>
    <submittedName>
        <fullName evidence="1">Uncharacterized protein</fullName>
    </submittedName>
</protein>
<evidence type="ECO:0000313" key="1">
    <source>
        <dbReference type="EMBL" id="PWU47815.1"/>
    </source>
</evidence>
<organism evidence="1 2">
    <name type="scientific">Micromonospora globispora</name>
    <dbReference type="NCBI Taxonomy" id="1450148"/>
    <lineage>
        <taxon>Bacteria</taxon>
        <taxon>Bacillati</taxon>
        <taxon>Actinomycetota</taxon>
        <taxon>Actinomycetes</taxon>
        <taxon>Micromonosporales</taxon>
        <taxon>Micromonosporaceae</taxon>
        <taxon>Micromonospora</taxon>
    </lineage>
</organism>
<dbReference type="AlphaFoldDB" id="A0A317K4A9"/>
<accession>A0A317K4A9</accession>
<proteinExistence type="predicted"/>
<dbReference type="Proteomes" id="UP000245683">
    <property type="component" value="Unassembled WGS sequence"/>
</dbReference>
<name>A0A317K4A9_9ACTN</name>
<comment type="caution">
    <text evidence="1">The sequence shown here is derived from an EMBL/GenBank/DDBJ whole genome shotgun (WGS) entry which is preliminary data.</text>
</comment>
<dbReference type="EMBL" id="QGSV01000175">
    <property type="protein sequence ID" value="PWU47815.1"/>
    <property type="molecule type" value="Genomic_DNA"/>
</dbReference>
<evidence type="ECO:0000313" key="2">
    <source>
        <dbReference type="Proteomes" id="UP000245683"/>
    </source>
</evidence>
<sequence length="83" mass="9406">MSNLYGDIEEFVRCLRRGGRGQLAQSLEDAVLYGATSGEILTNVARLLERTRRERFSLPEELALQRDEILQRTARALGDVGQR</sequence>